<dbReference type="InterPro" id="IPR018181">
    <property type="entry name" value="Heat_shock_70_CS"/>
</dbReference>
<dbReference type="EMBL" id="LJIJ01001114">
    <property type="protein sequence ID" value="ODM92945.1"/>
    <property type="molecule type" value="Genomic_DNA"/>
</dbReference>
<dbReference type="PANTHER" id="PTHR19375">
    <property type="entry name" value="HEAT SHOCK PROTEIN 70KDA"/>
    <property type="match status" value="1"/>
</dbReference>
<dbReference type="Gene3D" id="3.40.50.410">
    <property type="entry name" value="von Willebrand factor, type A domain"/>
    <property type="match status" value="1"/>
</dbReference>
<sequence length="864" mass="96075">NTKIPTIHKDAYRTFRDNQENAMIRIYQGESPIAQDNTLLGEFVLNGIPPAPAGKECVDVTMEIDAMGVLNVKAMVKSTRGQQSLKVGEKRTGRMSQGTKQKLLLENQLVQIRNPFLLPTSKLDDQKFEFIFMLDVSGSMGGQPIELAKRTLLLFLHSLPENCYFNVITFRGNFTSFFPASVRYTQQNLEYAKIKVQELYGSGGTTLLAPLRYVYSQPQIEGYLTQIFTITDGHVSNRDEVLALVASQVKHSRSFSLGIGNGVDRNLVIGIAENAGGMYEFVTYNEMFETKILNQLKTALRPALLKPIRVQLQLQEGMNLIFEKYKQQNDMNLETEPAIGIDLGTTYSCVAIYAKGKVHIIPNGIGKNTTPSYVAFTKDGKENIGEPAKNRAYENPEDTIFDAKRIIGRRFNDINLQNDMKLWPFTVVDDFGVPKILAGGKKLHPEEISAKLLRELKKDAERYLQRDVKKAVITVPAYFTDGQRQATKDAGLMAGLEVLTVQTEPTAAAIAYKLQHSEGKDRNVLIFDLGGGTFDVAVLKMSKGKIEVLAVDGDTHLGGEDFDKNMMEYCAQEFKKKHKVDLFEGKDSANKQTKDEARRRLKRLQGECERKKIELATSIAAVVTVDRMHGRTDLSVSVTREMFNKLNENLFKKTIEVVDKALVAAKLQKSKIDDIVLVGGSTRIPKVQEMLGAHFGGKALDHYINPDEAVAYGAAMTAAYMNGTIAKNSMDFNKVQDVTPMSIGVEVYGGGFSVIIPKSTKVPVKLMERYKTAHNNQTSVQITIYQGEDKIAVHNQHLGDFYLNGIPPRAAELENIDVEMVINSQGILHVSAVSSSTGHKSVSIIENKFRMGSGAIQRFLDEVN</sequence>
<dbReference type="SUPFAM" id="SSF53067">
    <property type="entry name" value="Actin-like ATPase domain"/>
    <property type="match status" value="2"/>
</dbReference>
<keyword evidence="6" id="KW-1185">Reference proteome</keyword>
<dbReference type="SUPFAM" id="SSF100920">
    <property type="entry name" value="Heat shock protein 70kD (HSP70), peptide-binding domain"/>
    <property type="match status" value="2"/>
</dbReference>
<name>A0A1D2MJ74_ORCCI</name>
<dbReference type="FunFam" id="3.30.420.40:FF:000004">
    <property type="entry name" value="Molecular chaperone DnaK"/>
    <property type="match status" value="1"/>
</dbReference>
<dbReference type="SUPFAM" id="SSF53300">
    <property type="entry name" value="vWA-like"/>
    <property type="match status" value="1"/>
</dbReference>
<dbReference type="OrthoDB" id="299997at2759"/>
<dbReference type="PROSITE" id="PS01036">
    <property type="entry name" value="HSP70_3"/>
    <property type="match status" value="1"/>
</dbReference>
<proteinExistence type="inferred from homology"/>
<evidence type="ECO:0000256" key="3">
    <source>
        <dbReference type="ARBA" id="ARBA00022840"/>
    </source>
</evidence>
<evidence type="ECO:0000313" key="5">
    <source>
        <dbReference type="EMBL" id="ODM92945.1"/>
    </source>
</evidence>
<protein>
    <submittedName>
        <fullName evidence="5">Heat shock cognate 71 kDa protein</fullName>
    </submittedName>
</protein>
<dbReference type="InterPro" id="IPR043129">
    <property type="entry name" value="ATPase_NBD"/>
</dbReference>
<reference evidence="5 6" key="1">
    <citation type="journal article" date="2016" name="Genome Biol. Evol.">
        <title>Gene Family Evolution Reflects Adaptation to Soil Environmental Stressors in the Genome of the Collembolan Orchesella cincta.</title>
        <authorList>
            <person name="Faddeeva-Vakhrusheva A."/>
            <person name="Derks M.F."/>
            <person name="Anvar S.Y."/>
            <person name="Agamennone V."/>
            <person name="Suring W."/>
            <person name="Smit S."/>
            <person name="van Straalen N.M."/>
            <person name="Roelofs D."/>
        </authorList>
    </citation>
    <scope>NUCLEOTIDE SEQUENCE [LARGE SCALE GENOMIC DNA]</scope>
    <source>
        <tissue evidence="5">Mixed pool</tissue>
    </source>
</reference>
<comment type="similarity">
    <text evidence="1">Belongs to the heat shock protein 70 family.</text>
</comment>
<dbReference type="PRINTS" id="PR00301">
    <property type="entry name" value="HEATSHOCK70"/>
</dbReference>
<dbReference type="Gene3D" id="3.30.420.40">
    <property type="match status" value="2"/>
</dbReference>
<evidence type="ECO:0000313" key="6">
    <source>
        <dbReference type="Proteomes" id="UP000094527"/>
    </source>
</evidence>
<keyword evidence="2" id="KW-0547">Nucleotide-binding</keyword>
<dbReference type="InterPro" id="IPR029047">
    <property type="entry name" value="HSP70_peptide-bd_sf"/>
</dbReference>
<dbReference type="Pfam" id="PF13768">
    <property type="entry name" value="VWA_3"/>
    <property type="match status" value="1"/>
</dbReference>
<feature type="domain" description="VWFA" evidence="4">
    <location>
        <begin position="129"/>
        <end position="308"/>
    </location>
</feature>
<gene>
    <name evidence="5" type="ORF">Ocin01_13735</name>
</gene>
<dbReference type="PROSITE" id="PS00297">
    <property type="entry name" value="HSP70_1"/>
    <property type="match status" value="1"/>
</dbReference>
<dbReference type="InterPro" id="IPR002035">
    <property type="entry name" value="VWF_A"/>
</dbReference>
<dbReference type="GO" id="GO:0140662">
    <property type="term" value="F:ATP-dependent protein folding chaperone"/>
    <property type="evidence" value="ECO:0007669"/>
    <property type="project" value="InterPro"/>
</dbReference>
<dbReference type="AlphaFoldDB" id="A0A1D2MJ74"/>
<dbReference type="GO" id="GO:0032991">
    <property type="term" value="C:protein-containing complex"/>
    <property type="evidence" value="ECO:0007669"/>
    <property type="project" value="UniProtKB-ARBA"/>
</dbReference>
<keyword evidence="3" id="KW-0067">ATP-binding</keyword>
<dbReference type="FunFam" id="3.90.640.10:FF:000003">
    <property type="entry name" value="Molecular chaperone DnaK"/>
    <property type="match status" value="1"/>
</dbReference>
<comment type="caution">
    <text evidence="5">The sequence shown here is derived from an EMBL/GenBank/DDBJ whole genome shotgun (WGS) entry which is preliminary data.</text>
</comment>
<evidence type="ECO:0000259" key="4">
    <source>
        <dbReference type="PROSITE" id="PS50234"/>
    </source>
</evidence>
<dbReference type="Gene3D" id="3.90.640.10">
    <property type="entry name" value="Actin, Chain A, domain 4"/>
    <property type="match status" value="1"/>
</dbReference>
<dbReference type="InterPro" id="IPR036465">
    <property type="entry name" value="vWFA_dom_sf"/>
</dbReference>
<evidence type="ECO:0000256" key="2">
    <source>
        <dbReference type="ARBA" id="ARBA00022741"/>
    </source>
</evidence>
<dbReference type="CDD" id="cd24028">
    <property type="entry name" value="ASKHA_NBD_HSP70_HSPA1-like"/>
    <property type="match status" value="1"/>
</dbReference>
<organism evidence="5 6">
    <name type="scientific">Orchesella cincta</name>
    <name type="common">Springtail</name>
    <name type="synonym">Podura cincta</name>
    <dbReference type="NCBI Taxonomy" id="48709"/>
    <lineage>
        <taxon>Eukaryota</taxon>
        <taxon>Metazoa</taxon>
        <taxon>Ecdysozoa</taxon>
        <taxon>Arthropoda</taxon>
        <taxon>Hexapoda</taxon>
        <taxon>Collembola</taxon>
        <taxon>Entomobryomorpha</taxon>
        <taxon>Entomobryoidea</taxon>
        <taxon>Orchesellidae</taxon>
        <taxon>Orchesellinae</taxon>
        <taxon>Orchesella</taxon>
    </lineage>
</organism>
<keyword evidence="5" id="KW-0346">Stress response</keyword>
<dbReference type="GO" id="GO:0005524">
    <property type="term" value="F:ATP binding"/>
    <property type="evidence" value="ECO:0007669"/>
    <property type="project" value="UniProtKB-KW"/>
</dbReference>
<evidence type="ECO:0000256" key="1">
    <source>
        <dbReference type="ARBA" id="ARBA00007381"/>
    </source>
</evidence>
<dbReference type="Pfam" id="PF00012">
    <property type="entry name" value="HSP70"/>
    <property type="match status" value="2"/>
</dbReference>
<feature type="non-terminal residue" evidence="5">
    <location>
        <position position="1"/>
    </location>
</feature>
<dbReference type="InterPro" id="IPR013126">
    <property type="entry name" value="Hsp_70_fam"/>
</dbReference>
<dbReference type="Proteomes" id="UP000094527">
    <property type="component" value="Unassembled WGS sequence"/>
</dbReference>
<accession>A0A1D2MJ74</accession>
<dbReference type="Gene3D" id="2.60.34.10">
    <property type="entry name" value="Substrate Binding Domain Of DNAk, Chain A, domain 1"/>
    <property type="match status" value="2"/>
</dbReference>
<dbReference type="SMART" id="SM00327">
    <property type="entry name" value="VWA"/>
    <property type="match status" value="1"/>
</dbReference>
<dbReference type="PROSITE" id="PS50234">
    <property type="entry name" value="VWFA"/>
    <property type="match status" value="1"/>
</dbReference>
<dbReference type="STRING" id="48709.A0A1D2MJ74"/>